<dbReference type="InterPro" id="IPR011990">
    <property type="entry name" value="TPR-like_helical_dom_sf"/>
</dbReference>
<name>A0A402D354_9BACT</name>
<evidence type="ECO:0000313" key="2">
    <source>
        <dbReference type="Proteomes" id="UP000287394"/>
    </source>
</evidence>
<dbReference type="PROSITE" id="PS51257">
    <property type="entry name" value="PROKAR_LIPOPROTEIN"/>
    <property type="match status" value="1"/>
</dbReference>
<keyword evidence="2" id="KW-1185">Reference proteome</keyword>
<dbReference type="KEGG" id="ccot:CCAX7_003860"/>
<dbReference type="InterPro" id="IPR019734">
    <property type="entry name" value="TPR_rpt"/>
</dbReference>
<dbReference type="EMBL" id="AP025739">
    <property type="protein sequence ID" value="BDI28335.1"/>
    <property type="molecule type" value="Genomic_DNA"/>
</dbReference>
<protein>
    <submittedName>
        <fullName evidence="1">Uncharacterized protein</fullName>
    </submittedName>
</protein>
<dbReference type="Proteomes" id="UP000287394">
    <property type="component" value="Chromosome"/>
</dbReference>
<dbReference type="Gene3D" id="1.25.40.10">
    <property type="entry name" value="Tetratricopeptide repeat domain"/>
    <property type="match status" value="1"/>
</dbReference>
<organism evidence="1 2">
    <name type="scientific">Capsulimonas corticalis</name>
    <dbReference type="NCBI Taxonomy" id="2219043"/>
    <lineage>
        <taxon>Bacteria</taxon>
        <taxon>Bacillati</taxon>
        <taxon>Armatimonadota</taxon>
        <taxon>Armatimonadia</taxon>
        <taxon>Capsulimonadales</taxon>
        <taxon>Capsulimonadaceae</taxon>
        <taxon>Capsulimonas</taxon>
    </lineage>
</organism>
<dbReference type="Pfam" id="PF14559">
    <property type="entry name" value="TPR_19"/>
    <property type="match status" value="1"/>
</dbReference>
<dbReference type="RefSeq" id="WP_119323915.1">
    <property type="nucleotide sequence ID" value="NZ_AP025739.1"/>
</dbReference>
<evidence type="ECO:0000313" key="1">
    <source>
        <dbReference type="EMBL" id="BDI28335.1"/>
    </source>
</evidence>
<dbReference type="AlphaFoldDB" id="A0A402D354"/>
<dbReference type="OrthoDB" id="9766710at2"/>
<sequence length="342" mass="37483">MNTKRRLSLLSAPLAALALTGCSADMQANSKIQDNLVECARQAQIGKTQEARVWADRAIQVDPKKQETYTGALEIDANTPQQMFFGSAPTISIGLIFDVVGDDPTLISYMRDATRKFPGDIEAWELLVEAEDRLGQTAQKTQDAKMMAAQVDLAMRKPKAKIDGKLTAQLGQAYFDAGDEVNGELNYRKGIATYSTDPIPQNGLAYHFAVTNNKPHLKEALDLANQALKLTKVQEQTSGHPEEVTNEKLGAIQDTIGWVQYRQGNYQAALMSLMDAVAGAPDVAEIRYHLAMVYLAMGNAFAARTELRHALLLHPDYADAQTQSNLLQNVPPPKPDPEDDAD</sequence>
<gene>
    <name evidence="1" type="ORF">CCAX7_003860</name>
</gene>
<dbReference type="PROSITE" id="PS50005">
    <property type="entry name" value="TPR"/>
    <property type="match status" value="1"/>
</dbReference>
<proteinExistence type="predicted"/>
<reference evidence="1 2" key="1">
    <citation type="journal article" date="2019" name="Int. J. Syst. Evol. Microbiol.">
        <title>Capsulimonas corticalis gen. nov., sp. nov., an aerobic capsulated bacterium, of a novel bacterial order, Capsulimonadales ord. nov., of the class Armatimonadia of the phylum Armatimonadetes.</title>
        <authorList>
            <person name="Li J."/>
            <person name="Kudo C."/>
            <person name="Tonouchi A."/>
        </authorList>
    </citation>
    <scope>NUCLEOTIDE SEQUENCE [LARGE SCALE GENOMIC DNA]</scope>
    <source>
        <strain evidence="1 2">AX-7</strain>
    </source>
</reference>
<dbReference type="SUPFAM" id="SSF48452">
    <property type="entry name" value="TPR-like"/>
    <property type="match status" value="1"/>
</dbReference>
<accession>A0A402D354</accession>